<comment type="caution">
    <text evidence="1">The sequence shown here is derived from an EMBL/GenBank/DDBJ whole genome shotgun (WGS) entry which is preliminary data.</text>
</comment>
<name>A0AAV7TKD8_PLEWA</name>
<protein>
    <submittedName>
        <fullName evidence="1">Uncharacterized protein</fullName>
    </submittedName>
</protein>
<sequence>MMRLAGLASHCGCAYKTPKNPQSEYWPTFRHLVIVCSVEIVSTPLCSDLEGHNITEKKQQFEDGRFGL</sequence>
<gene>
    <name evidence="1" type="ORF">NDU88_002160</name>
</gene>
<evidence type="ECO:0000313" key="1">
    <source>
        <dbReference type="EMBL" id="KAJ1176893.1"/>
    </source>
</evidence>
<proteinExistence type="predicted"/>
<organism evidence="1 2">
    <name type="scientific">Pleurodeles waltl</name>
    <name type="common">Iberian ribbed newt</name>
    <dbReference type="NCBI Taxonomy" id="8319"/>
    <lineage>
        <taxon>Eukaryota</taxon>
        <taxon>Metazoa</taxon>
        <taxon>Chordata</taxon>
        <taxon>Craniata</taxon>
        <taxon>Vertebrata</taxon>
        <taxon>Euteleostomi</taxon>
        <taxon>Amphibia</taxon>
        <taxon>Batrachia</taxon>
        <taxon>Caudata</taxon>
        <taxon>Salamandroidea</taxon>
        <taxon>Salamandridae</taxon>
        <taxon>Pleurodelinae</taxon>
        <taxon>Pleurodeles</taxon>
    </lineage>
</organism>
<keyword evidence="2" id="KW-1185">Reference proteome</keyword>
<dbReference type="Proteomes" id="UP001066276">
    <property type="component" value="Chromosome 3_2"/>
</dbReference>
<accession>A0AAV7TKD8</accession>
<evidence type="ECO:0000313" key="2">
    <source>
        <dbReference type="Proteomes" id="UP001066276"/>
    </source>
</evidence>
<dbReference type="EMBL" id="JANPWB010000006">
    <property type="protein sequence ID" value="KAJ1176893.1"/>
    <property type="molecule type" value="Genomic_DNA"/>
</dbReference>
<dbReference type="AlphaFoldDB" id="A0AAV7TKD8"/>
<reference evidence="1" key="1">
    <citation type="journal article" date="2022" name="bioRxiv">
        <title>Sequencing and chromosome-scale assembly of the giantPleurodeles waltlgenome.</title>
        <authorList>
            <person name="Brown T."/>
            <person name="Elewa A."/>
            <person name="Iarovenko S."/>
            <person name="Subramanian E."/>
            <person name="Araus A.J."/>
            <person name="Petzold A."/>
            <person name="Susuki M."/>
            <person name="Suzuki K.-i.T."/>
            <person name="Hayashi T."/>
            <person name="Toyoda A."/>
            <person name="Oliveira C."/>
            <person name="Osipova E."/>
            <person name="Leigh N.D."/>
            <person name="Simon A."/>
            <person name="Yun M.H."/>
        </authorList>
    </citation>
    <scope>NUCLEOTIDE SEQUENCE</scope>
    <source>
        <strain evidence="1">20211129_DDA</strain>
        <tissue evidence="1">Liver</tissue>
    </source>
</reference>